<feature type="domain" description="N-acetyltransferase" evidence="1">
    <location>
        <begin position="1"/>
        <end position="141"/>
    </location>
</feature>
<organism evidence="2 3">
    <name type="scientific">Pontibacillus marinus BH030004 = DSM 16465</name>
    <dbReference type="NCBI Taxonomy" id="1385511"/>
    <lineage>
        <taxon>Bacteria</taxon>
        <taxon>Bacillati</taxon>
        <taxon>Bacillota</taxon>
        <taxon>Bacilli</taxon>
        <taxon>Bacillales</taxon>
        <taxon>Bacillaceae</taxon>
        <taxon>Pontibacillus</taxon>
    </lineage>
</organism>
<reference evidence="2 3" key="1">
    <citation type="submission" date="2013-08" db="EMBL/GenBank/DDBJ databases">
        <authorList>
            <person name="Huang J."/>
            <person name="Wang G."/>
        </authorList>
    </citation>
    <scope>NUCLEOTIDE SEQUENCE [LARGE SCALE GENOMIC DNA]</scope>
    <source>
        <strain evidence="2 3">BH030004</strain>
    </source>
</reference>
<comment type="caution">
    <text evidence="2">The sequence shown here is derived from an EMBL/GenBank/DDBJ whole genome shotgun (WGS) entry which is preliminary data.</text>
</comment>
<dbReference type="eggNOG" id="COG2153">
    <property type="taxonomic scope" value="Bacteria"/>
</dbReference>
<dbReference type="SUPFAM" id="SSF55729">
    <property type="entry name" value="Acyl-CoA N-acyltransferases (Nat)"/>
    <property type="match status" value="1"/>
</dbReference>
<dbReference type="Proteomes" id="UP000030403">
    <property type="component" value="Unassembled WGS sequence"/>
</dbReference>
<dbReference type="Gene3D" id="3.40.630.30">
    <property type="match status" value="1"/>
</dbReference>
<dbReference type="EMBL" id="AVPF01000040">
    <property type="protein sequence ID" value="KGX85421.1"/>
    <property type="molecule type" value="Genomic_DNA"/>
</dbReference>
<dbReference type="InterPro" id="IPR000182">
    <property type="entry name" value="GNAT_dom"/>
</dbReference>
<gene>
    <name evidence="2" type="ORF">N783_14605</name>
</gene>
<name>A0A0A5FX58_9BACI</name>
<dbReference type="RefSeq" id="WP_027448001.1">
    <property type="nucleotide sequence ID" value="NZ_AVPF01000040.1"/>
</dbReference>
<sequence length="141" mass="16441">MNILKVSNEQEQKDAYFVRQKVFVEEQNVSLEEEMDQFDDIATHFVGYEDNLPVAASRLRFVEGYGKLERICILKKYRGQGYGKQMILHMEQEISNQGYEKSKLNAQTQALDFYKNLGYEVVSDEFMDAGIPHVTMIKEIK</sequence>
<dbReference type="PANTHER" id="PTHR13355">
    <property type="entry name" value="GLUCOSAMINE 6-PHOSPHATE N-ACETYLTRANSFERASE"/>
    <property type="match status" value="1"/>
</dbReference>
<dbReference type="PANTHER" id="PTHR13355:SF11">
    <property type="entry name" value="GLUCOSAMINE 6-PHOSPHATE N-ACETYLTRANSFERASE"/>
    <property type="match status" value="1"/>
</dbReference>
<evidence type="ECO:0000313" key="3">
    <source>
        <dbReference type="Proteomes" id="UP000030403"/>
    </source>
</evidence>
<dbReference type="Pfam" id="PF13673">
    <property type="entry name" value="Acetyltransf_10"/>
    <property type="match status" value="1"/>
</dbReference>
<evidence type="ECO:0000259" key="1">
    <source>
        <dbReference type="PROSITE" id="PS51186"/>
    </source>
</evidence>
<dbReference type="STRING" id="1385511.GCA_000425225_00540"/>
<dbReference type="PROSITE" id="PS51186">
    <property type="entry name" value="GNAT"/>
    <property type="match status" value="1"/>
</dbReference>
<keyword evidence="3" id="KW-1185">Reference proteome</keyword>
<evidence type="ECO:0000313" key="2">
    <source>
        <dbReference type="EMBL" id="KGX85421.1"/>
    </source>
</evidence>
<dbReference type="InterPro" id="IPR039143">
    <property type="entry name" value="GNPNAT1-like"/>
</dbReference>
<dbReference type="OrthoDB" id="9796171at2"/>
<proteinExistence type="predicted"/>
<protein>
    <recommendedName>
        <fullName evidence="1">N-acetyltransferase domain-containing protein</fullName>
    </recommendedName>
</protein>
<dbReference type="CDD" id="cd04301">
    <property type="entry name" value="NAT_SF"/>
    <property type="match status" value="1"/>
</dbReference>
<dbReference type="AlphaFoldDB" id="A0A0A5FX58"/>
<accession>A0A0A5FX58</accession>
<dbReference type="GO" id="GO:0004343">
    <property type="term" value="F:glucosamine 6-phosphate N-acetyltransferase activity"/>
    <property type="evidence" value="ECO:0007669"/>
    <property type="project" value="TreeGrafter"/>
</dbReference>
<dbReference type="InterPro" id="IPR016181">
    <property type="entry name" value="Acyl_CoA_acyltransferase"/>
</dbReference>